<feature type="non-terminal residue" evidence="2">
    <location>
        <position position="81"/>
    </location>
</feature>
<evidence type="ECO:0000256" key="1">
    <source>
        <dbReference type="SAM" id="Phobius"/>
    </source>
</evidence>
<evidence type="ECO:0000313" key="2">
    <source>
        <dbReference type="EMBL" id="KAJ1087457.1"/>
    </source>
</evidence>
<comment type="caution">
    <text evidence="2">The sequence shown here is derived from an EMBL/GenBank/DDBJ whole genome shotgun (WGS) entry which is preliminary data.</text>
</comment>
<evidence type="ECO:0000313" key="3">
    <source>
        <dbReference type="Proteomes" id="UP001066276"/>
    </source>
</evidence>
<accession>A0AAV7L8Y3</accession>
<dbReference type="AlphaFoldDB" id="A0AAV7L8Y3"/>
<keyword evidence="3" id="KW-1185">Reference proteome</keyword>
<organism evidence="2 3">
    <name type="scientific">Pleurodeles waltl</name>
    <name type="common">Iberian ribbed newt</name>
    <dbReference type="NCBI Taxonomy" id="8319"/>
    <lineage>
        <taxon>Eukaryota</taxon>
        <taxon>Metazoa</taxon>
        <taxon>Chordata</taxon>
        <taxon>Craniata</taxon>
        <taxon>Vertebrata</taxon>
        <taxon>Euteleostomi</taxon>
        <taxon>Amphibia</taxon>
        <taxon>Batrachia</taxon>
        <taxon>Caudata</taxon>
        <taxon>Salamandroidea</taxon>
        <taxon>Salamandridae</taxon>
        <taxon>Pleurodelinae</taxon>
        <taxon>Pleurodeles</taxon>
    </lineage>
</organism>
<proteinExistence type="predicted"/>
<gene>
    <name evidence="2" type="ORF">NDU88_000628</name>
</gene>
<keyword evidence="1" id="KW-1133">Transmembrane helix</keyword>
<sequence length="81" mass="9077">MASKAFSLGARLEDIMRAADWSAESTFKTFYYKPIVDIASIVVLNRNNEDLDIRGSLGLFSVGFLVPFFYVVLGFHLDPVI</sequence>
<reference evidence="2" key="1">
    <citation type="journal article" date="2022" name="bioRxiv">
        <title>Sequencing and chromosome-scale assembly of the giantPleurodeles waltlgenome.</title>
        <authorList>
            <person name="Brown T."/>
            <person name="Elewa A."/>
            <person name="Iarovenko S."/>
            <person name="Subramanian E."/>
            <person name="Araus A.J."/>
            <person name="Petzold A."/>
            <person name="Susuki M."/>
            <person name="Suzuki K.-i.T."/>
            <person name="Hayashi T."/>
            <person name="Toyoda A."/>
            <person name="Oliveira C."/>
            <person name="Osipova E."/>
            <person name="Leigh N.D."/>
            <person name="Simon A."/>
            <person name="Yun M.H."/>
        </authorList>
    </citation>
    <scope>NUCLEOTIDE SEQUENCE</scope>
    <source>
        <strain evidence="2">20211129_DDA</strain>
        <tissue evidence="2">Liver</tissue>
    </source>
</reference>
<dbReference type="EMBL" id="JANPWB010000015">
    <property type="protein sequence ID" value="KAJ1087457.1"/>
    <property type="molecule type" value="Genomic_DNA"/>
</dbReference>
<name>A0AAV7L8Y3_PLEWA</name>
<dbReference type="Proteomes" id="UP001066276">
    <property type="component" value="Chromosome 11"/>
</dbReference>
<feature type="transmembrane region" description="Helical" evidence="1">
    <location>
        <begin position="56"/>
        <end position="77"/>
    </location>
</feature>
<keyword evidence="1" id="KW-0812">Transmembrane</keyword>
<keyword evidence="1" id="KW-0472">Membrane</keyword>
<protein>
    <submittedName>
        <fullName evidence="2">Uncharacterized protein</fullName>
    </submittedName>
</protein>